<protein>
    <submittedName>
        <fullName evidence="2">Uncharacterized protein</fullName>
    </submittedName>
</protein>
<reference evidence="2 3" key="1">
    <citation type="submission" date="2017-10" db="EMBL/GenBank/DDBJ databases">
        <title>Comparative genomics in systemic dimorphic fungi from Ajellomycetaceae.</title>
        <authorList>
            <person name="Munoz J.F."/>
            <person name="Mcewen J.G."/>
            <person name="Clay O.K."/>
            <person name="Cuomo C.A."/>
        </authorList>
    </citation>
    <scope>NUCLEOTIDE SEQUENCE [LARGE SCALE GENOMIC DNA]</scope>
    <source>
        <strain evidence="2 3">UAMH5409</strain>
    </source>
</reference>
<name>A0A2B7Y427_9EURO</name>
<evidence type="ECO:0000256" key="1">
    <source>
        <dbReference type="SAM" id="MobiDB-lite"/>
    </source>
</evidence>
<proteinExistence type="predicted"/>
<organism evidence="2 3">
    <name type="scientific">Helicocarpus griseus UAMH5409</name>
    <dbReference type="NCBI Taxonomy" id="1447875"/>
    <lineage>
        <taxon>Eukaryota</taxon>
        <taxon>Fungi</taxon>
        <taxon>Dikarya</taxon>
        <taxon>Ascomycota</taxon>
        <taxon>Pezizomycotina</taxon>
        <taxon>Eurotiomycetes</taxon>
        <taxon>Eurotiomycetidae</taxon>
        <taxon>Onygenales</taxon>
        <taxon>Ajellomycetaceae</taxon>
        <taxon>Helicocarpus</taxon>
    </lineage>
</organism>
<keyword evidence="3" id="KW-1185">Reference proteome</keyword>
<gene>
    <name evidence="2" type="ORF">AJ79_02403</name>
</gene>
<feature type="region of interest" description="Disordered" evidence="1">
    <location>
        <begin position="57"/>
        <end position="106"/>
    </location>
</feature>
<evidence type="ECO:0000313" key="3">
    <source>
        <dbReference type="Proteomes" id="UP000223968"/>
    </source>
</evidence>
<comment type="caution">
    <text evidence="2">The sequence shown here is derived from an EMBL/GenBank/DDBJ whole genome shotgun (WGS) entry which is preliminary data.</text>
</comment>
<dbReference type="EMBL" id="PDNB01000025">
    <property type="protein sequence ID" value="PGH15427.1"/>
    <property type="molecule type" value="Genomic_DNA"/>
</dbReference>
<sequence length="172" mass="19437">MAPCAKEHEYFQQHPVTRRFKEQGPGHQHLLGKLLSRNCADLEYGTDPWASSAAVISPRHEGLPNRRSQSPVESEPMSSPTPGVRSTAFRTARPIHRQQSSNLRRSSFPRYALQTRPTAFVEQDGSECYSSEDESLDDESMERLKTAIYTFIEKRNNSHNSCSPAYSQGHTT</sequence>
<feature type="compositionally biased region" description="Polar residues" evidence="1">
    <location>
        <begin position="66"/>
        <end position="81"/>
    </location>
</feature>
<accession>A0A2B7Y427</accession>
<dbReference type="AlphaFoldDB" id="A0A2B7Y427"/>
<dbReference type="Proteomes" id="UP000223968">
    <property type="component" value="Unassembled WGS sequence"/>
</dbReference>
<evidence type="ECO:0000313" key="2">
    <source>
        <dbReference type="EMBL" id="PGH15427.1"/>
    </source>
</evidence>